<keyword evidence="3 5" id="KW-0732">Signal</keyword>
<evidence type="ECO:0000256" key="5">
    <source>
        <dbReference type="SAM" id="SignalP"/>
    </source>
</evidence>
<organism evidence="7 8">
    <name type="scientific">Aureimonas pseudogalii</name>
    <dbReference type="NCBI Taxonomy" id="1744844"/>
    <lineage>
        <taxon>Bacteria</taxon>
        <taxon>Pseudomonadati</taxon>
        <taxon>Pseudomonadota</taxon>
        <taxon>Alphaproteobacteria</taxon>
        <taxon>Hyphomicrobiales</taxon>
        <taxon>Aurantimonadaceae</taxon>
        <taxon>Aureimonas</taxon>
    </lineage>
</organism>
<dbReference type="EC" id="4.2.1.91" evidence="7"/>
<name>A0A7W6H4L7_9HYPH</name>
<keyword evidence="8" id="KW-1185">Reference proteome</keyword>
<dbReference type="Proteomes" id="UP000542776">
    <property type="component" value="Unassembled WGS sequence"/>
</dbReference>
<evidence type="ECO:0000259" key="6">
    <source>
        <dbReference type="SMART" id="SM00062"/>
    </source>
</evidence>
<dbReference type="EC" id="4.2.1.51" evidence="7"/>
<evidence type="ECO:0000313" key="7">
    <source>
        <dbReference type="EMBL" id="MBB3998493.1"/>
    </source>
</evidence>
<evidence type="ECO:0000313" key="8">
    <source>
        <dbReference type="Proteomes" id="UP000542776"/>
    </source>
</evidence>
<evidence type="ECO:0000256" key="1">
    <source>
        <dbReference type="ARBA" id="ARBA00004196"/>
    </source>
</evidence>
<dbReference type="GO" id="GO:0030313">
    <property type="term" value="C:cell envelope"/>
    <property type="evidence" value="ECO:0007669"/>
    <property type="project" value="UniProtKB-SubCell"/>
</dbReference>
<dbReference type="PROSITE" id="PS01039">
    <property type="entry name" value="SBP_BACTERIAL_3"/>
    <property type="match status" value="1"/>
</dbReference>
<comment type="similarity">
    <text evidence="2 4">Belongs to the bacterial solute-binding protein 3 family.</text>
</comment>
<feature type="chain" id="PRO_5030551164" evidence="5">
    <location>
        <begin position="25"/>
        <end position="261"/>
    </location>
</feature>
<feature type="signal peptide" evidence="5">
    <location>
        <begin position="1"/>
        <end position="24"/>
    </location>
</feature>
<keyword evidence="7" id="KW-0456">Lyase</keyword>
<feature type="domain" description="Solute-binding protein family 3/N-terminal" evidence="6">
    <location>
        <begin position="39"/>
        <end position="259"/>
    </location>
</feature>
<evidence type="ECO:0000256" key="4">
    <source>
        <dbReference type="RuleBase" id="RU003744"/>
    </source>
</evidence>
<evidence type="ECO:0000256" key="3">
    <source>
        <dbReference type="ARBA" id="ARBA00022729"/>
    </source>
</evidence>
<dbReference type="PANTHER" id="PTHR35936:SF19">
    <property type="entry name" value="AMINO-ACID-BINDING PROTEIN YXEM-RELATED"/>
    <property type="match status" value="1"/>
</dbReference>
<comment type="subcellular location">
    <subcellularLocation>
        <location evidence="1">Cell envelope</location>
    </subcellularLocation>
</comment>
<dbReference type="EMBL" id="JACIEK010000005">
    <property type="protein sequence ID" value="MBB3998493.1"/>
    <property type="molecule type" value="Genomic_DNA"/>
</dbReference>
<dbReference type="SMART" id="SM00062">
    <property type="entry name" value="PBPb"/>
    <property type="match status" value="1"/>
</dbReference>
<dbReference type="GO" id="GO:0004664">
    <property type="term" value="F:prephenate dehydratase activity"/>
    <property type="evidence" value="ECO:0007669"/>
    <property type="project" value="UniProtKB-EC"/>
</dbReference>
<accession>A0A7W6H4L7</accession>
<dbReference type="InterPro" id="IPR018313">
    <property type="entry name" value="SBP_3_CS"/>
</dbReference>
<comment type="caution">
    <text evidence="7">The sequence shown here is derived from an EMBL/GenBank/DDBJ whole genome shotgun (WGS) entry which is preliminary data.</text>
</comment>
<dbReference type="PROSITE" id="PS51257">
    <property type="entry name" value="PROKAR_LIPOPROTEIN"/>
    <property type="match status" value="1"/>
</dbReference>
<dbReference type="InterPro" id="IPR001638">
    <property type="entry name" value="Solute-binding_3/MltF_N"/>
</dbReference>
<dbReference type="SUPFAM" id="SSF53850">
    <property type="entry name" value="Periplasmic binding protein-like II"/>
    <property type="match status" value="1"/>
</dbReference>
<reference evidence="7 8" key="1">
    <citation type="submission" date="2020-08" db="EMBL/GenBank/DDBJ databases">
        <title>Genomic Encyclopedia of Type Strains, Phase IV (KMG-IV): sequencing the most valuable type-strain genomes for metagenomic binning, comparative biology and taxonomic classification.</title>
        <authorList>
            <person name="Goeker M."/>
        </authorList>
    </citation>
    <scope>NUCLEOTIDE SEQUENCE [LARGE SCALE GENOMIC DNA]</scope>
    <source>
        <strain evidence="7 8">DSM 102238</strain>
    </source>
</reference>
<protein>
    <submittedName>
        <fullName evidence="7">Cyclohexadienyl dehydratase</fullName>
        <ecNumber evidence="7">4.2.1.51</ecNumber>
        <ecNumber evidence="7">4.2.1.91</ecNumber>
    </submittedName>
</protein>
<dbReference type="AlphaFoldDB" id="A0A7W6H4L7"/>
<dbReference type="RefSeq" id="WP_183200036.1">
    <property type="nucleotide sequence ID" value="NZ_JACIEK010000005.1"/>
</dbReference>
<dbReference type="Gene3D" id="3.40.190.10">
    <property type="entry name" value="Periplasmic binding protein-like II"/>
    <property type="match status" value="2"/>
</dbReference>
<proteinExistence type="inferred from homology"/>
<gene>
    <name evidence="7" type="ORF">GGR04_002334</name>
</gene>
<dbReference type="GO" id="GO:0047769">
    <property type="term" value="F:arogenate dehydratase activity"/>
    <property type="evidence" value="ECO:0007669"/>
    <property type="project" value="UniProtKB-EC"/>
</dbReference>
<sequence>MPTTLRFLLASFVATACLGSTAQAAEATSRLDDVVQRKVLNVCTTGDYRPFSYRADGANDFTGIDIDLARSLAKSLEAEAAFIQTKWSDLLVDFQTKCDIAMGGISKTLPRQRQVSMSALYMVNGKAPIVRCDDVSKYQSVAAINQPGTRVVVNPGGTNEKFAKASFDKAEIRMFPDNRTIFQEILDGRADVMVAESIEVKLQEKLHPGLCAVNPDQPLQYGEMGYLLPRGDVVFKDYVDQWMHLAKATGEFDAILQSNMK</sequence>
<evidence type="ECO:0000256" key="2">
    <source>
        <dbReference type="ARBA" id="ARBA00010333"/>
    </source>
</evidence>
<dbReference type="Pfam" id="PF00497">
    <property type="entry name" value="SBP_bac_3"/>
    <property type="match status" value="1"/>
</dbReference>
<dbReference type="PANTHER" id="PTHR35936">
    <property type="entry name" value="MEMBRANE-BOUND LYTIC MUREIN TRANSGLYCOSYLASE F"/>
    <property type="match status" value="1"/>
</dbReference>